<dbReference type="InterPro" id="IPR029064">
    <property type="entry name" value="Ribosomal_eL30-like_sf"/>
</dbReference>
<keyword evidence="6" id="KW-0479">Metal-binding</keyword>
<comment type="cofactor">
    <cofactor evidence="1">
        <name>a divalent metal cation</name>
        <dbReference type="ChEBI" id="CHEBI:60240"/>
    </cofactor>
</comment>
<dbReference type="InterPro" id="IPR005141">
    <property type="entry name" value="eRF1_2"/>
</dbReference>
<evidence type="ECO:0000256" key="6">
    <source>
        <dbReference type="ARBA" id="ARBA00022723"/>
    </source>
</evidence>
<dbReference type="SUPFAM" id="SSF159065">
    <property type="entry name" value="Dom34/Pelota N-terminal domain-like"/>
    <property type="match status" value="2"/>
</dbReference>
<dbReference type="GO" id="GO:0046872">
    <property type="term" value="F:metal ion binding"/>
    <property type="evidence" value="ECO:0007669"/>
    <property type="project" value="UniProtKB-KW"/>
</dbReference>
<comment type="caution">
    <text evidence="9">The sequence shown here is derived from an EMBL/GenBank/DDBJ whole genome shotgun (WGS) entry which is preliminary data.</text>
</comment>
<dbReference type="SMART" id="SM01194">
    <property type="entry name" value="eRF1_1"/>
    <property type="match status" value="1"/>
</dbReference>
<feature type="domain" description="eRF1/Pelota-like N-terminal" evidence="8">
    <location>
        <begin position="52"/>
        <end position="182"/>
    </location>
</feature>
<dbReference type="InterPro" id="IPR005142">
    <property type="entry name" value="eRF1_3"/>
</dbReference>
<dbReference type="PANTHER" id="PTHR10853:SF0">
    <property type="entry name" value="PROTEIN PELOTA HOMOLOG"/>
    <property type="match status" value="1"/>
</dbReference>
<evidence type="ECO:0000256" key="3">
    <source>
        <dbReference type="ARBA" id="ARBA00009504"/>
    </source>
</evidence>
<dbReference type="Proteomes" id="UP001530400">
    <property type="component" value="Unassembled WGS sequence"/>
</dbReference>
<dbReference type="InterPro" id="IPR005140">
    <property type="entry name" value="eRF1_Pelota-like_N"/>
</dbReference>
<comment type="subcellular location">
    <subcellularLocation>
        <location evidence="2">Cytoplasm</location>
    </subcellularLocation>
</comment>
<dbReference type="AlphaFoldDB" id="A0ABD3MZB6"/>
<dbReference type="NCBIfam" id="TIGR00111">
    <property type="entry name" value="pelota"/>
    <property type="match status" value="1"/>
</dbReference>
<dbReference type="InterPro" id="IPR058547">
    <property type="entry name" value="Pelota_N"/>
</dbReference>
<protein>
    <recommendedName>
        <fullName evidence="4">Eukaryotic peptide chain release factor subunit 1</fullName>
    </recommendedName>
</protein>
<dbReference type="InterPro" id="IPR042226">
    <property type="entry name" value="eFR1_2_sf"/>
</dbReference>
<name>A0ABD3MZB6_9STRA</name>
<dbReference type="Pfam" id="PF26356">
    <property type="entry name" value="Pelota_N"/>
    <property type="match status" value="1"/>
</dbReference>
<dbReference type="PANTHER" id="PTHR10853">
    <property type="entry name" value="PELOTA"/>
    <property type="match status" value="1"/>
</dbReference>
<feature type="region of interest" description="Disordered" evidence="7">
    <location>
        <begin position="429"/>
        <end position="462"/>
    </location>
</feature>
<dbReference type="SUPFAM" id="SSF55315">
    <property type="entry name" value="L30e-like"/>
    <property type="match status" value="1"/>
</dbReference>
<gene>
    <name evidence="9" type="ORF">ACHAWO_006756</name>
</gene>
<keyword evidence="5" id="KW-0963">Cytoplasm</keyword>
<dbReference type="Pfam" id="PF03465">
    <property type="entry name" value="eRF1_3"/>
    <property type="match status" value="1"/>
</dbReference>
<proteinExistence type="inferred from homology"/>
<sequence length="462" mass="52367">MKLLKKQISAKDGSGLISLLPTTPEDLWHTYFSLLVLSFHSACLLRSNNTTMKLLKKQISAKDGSGLISLLPTTPEDLWHTYNLLSTSDLVRCTTLRKVSKESSTGSVTSSKVRMNLTIEVQKVEFDKDTLRVRISGPNRVENEHVKMGQYHTLTLELDRQFSIEKICWDQIYLDRIEEAIHPEKEAEVACVVMDGGGLAHVCLVTGSVTVVKGRIEVNIPKKRTGSSAHGKNAIYRAILAHIPFDKVKCVLVGSPGFLKDEFFKYLLAESQRREDRVLIENKNKFVMCHCSSGHKHEIEGLFSDPNILARVTETKLSKEIEILNKFMRLLDTNPDKAYYGYTHVQKANEELSIDSLLISDGLFRSSDVLTRKKYVSLVESVREKGGTVYVFSTMHVSGQQLQQVSGVAAILRYPLPDLDELEEIAANHEEYLNEDEEELTEEDRKQREEARLREDMEDMGF</sequence>
<evidence type="ECO:0000256" key="4">
    <source>
        <dbReference type="ARBA" id="ARBA00013382"/>
    </source>
</evidence>
<organism evidence="9 10">
    <name type="scientific">Cyclotella atomus</name>
    <dbReference type="NCBI Taxonomy" id="382360"/>
    <lineage>
        <taxon>Eukaryota</taxon>
        <taxon>Sar</taxon>
        <taxon>Stramenopiles</taxon>
        <taxon>Ochrophyta</taxon>
        <taxon>Bacillariophyta</taxon>
        <taxon>Coscinodiscophyceae</taxon>
        <taxon>Thalassiosirophycidae</taxon>
        <taxon>Stephanodiscales</taxon>
        <taxon>Stephanodiscaceae</taxon>
        <taxon>Cyclotella</taxon>
    </lineage>
</organism>
<comment type="similarity">
    <text evidence="3">Belongs to the eukaryotic release factor 1 family. Pelota subfamily.</text>
</comment>
<reference evidence="9 10" key="1">
    <citation type="submission" date="2024-10" db="EMBL/GenBank/DDBJ databases">
        <title>Updated reference genomes for cyclostephanoid diatoms.</title>
        <authorList>
            <person name="Roberts W.R."/>
            <person name="Alverson A.J."/>
        </authorList>
    </citation>
    <scope>NUCLEOTIDE SEQUENCE [LARGE SCALE GENOMIC DNA]</scope>
    <source>
        <strain evidence="9 10">AJA010-31</strain>
    </source>
</reference>
<dbReference type="Pfam" id="PF03464">
    <property type="entry name" value="eRF1_2"/>
    <property type="match status" value="1"/>
</dbReference>
<evidence type="ECO:0000256" key="1">
    <source>
        <dbReference type="ARBA" id="ARBA00001968"/>
    </source>
</evidence>
<dbReference type="Gene3D" id="2.30.30.870">
    <property type="entry name" value="Pelota, domain A"/>
    <property type="match status" value="1"/>
</dbReference>
<evidence type="ECO:0000256" key="7">
    <source>
        <dbReference type="SAM" id="MobiDB-lite"/>
    </source>
</evidence>
<evidence type="ECO:0000256" key="2">
    <source>
        <dbReference type="ARBA" id="ARBA00004496"/>
    </source>
</evidence>
<feature type="compositionally biased region" description="Basic and acidic residues" evidence="7">
    <location>
        <begin position="443"/>
        <end position="455"/>
    </location>
</feature>
<feature type="compositionally biased region" description="Acidic residues" evidence="7">
    <location>
        <begin position="433"/>
        <end position="442"/>
    </location>
</feature>
<dbReference type="GO" id="GO:0005737">
    <property type="term" value="C:cytoplasm"/>
    <property type="evidence" value="ECO:0007669"/>
    <property type="project" value="UniProtKB-SubCell"/>
</dbReference>
<dbReference type="InterPro" id="IPR038069">
    <property type="entry name" value="Pelota/DOM34_N"/>
</dbReference>
<dbReference type="SUPFAM" id="SSF53137">
    <property type="entry name" value="Translational machinery components"/>
    <property type="match status" value="1"/>
</dbReference>
<evidence type="ECO:0000313" key="10">
    <source>
        <dbReference type="Proteomes" id="UP001530400"/>
    </source>
</evidence>
<dbReference type="Gene3D" id="3.30.1330.30">
    <property type="match status" value="1"/>
</dbReference>
<dbReference type="EMBL" id="JALLPJ020001349">
    <property type="protein sequence ID" value="KAL3768353.1"/>
    <property type="molecule type" value="Genomic_DNA"/>
</dbReference>
<dbReference type="InterPro" id="IPR004405">
    <property type="entry name" value="TF_pelota"/>
</dbReference>
<dbReference type="FunFam" id="3.30.1330.30:FF:000008">
    <property type="entry name" value="Protein pelota homolog"/>
    <property type="match status" value="1"/>
</dbReference>
<evidence type="ECO:0000256" key="5">
    <source>
        <dbReference type="ARBA" id="ARBA00022490"/>
    </source>
</evidence>
<dbReference type="FunFam" id="2.30.30.870:FF:000001">
    <property type="entry name" value="Protein pelota homolog"/>
    <property type="match status" value="1"/>
</dbReference>
<evidence type="ECO:0000259" key="8">
    <source>
        <dbReference type="SMART" id="SM01194"/>
    </source>
</evidence>
<dbReference type="Gene3D" id="3.30.420.60">
    <property type="entry name" value="eRF1 domain 2"/>
    <property type="match status" value="1"/>
</dbReference>
<accession>A0ABD3MZB6</accession>
<keyword evidence="10" id="KW-1185">Reference proteome</keyword>
<evidence type="ECO:0000313" key="9">
    <source>
        <dbReference type="EMBL" id="KAL3768353.1"/>
    </source>
</evidence>